<gene>
    <name evidence="1" type="ORF">DCC39_04350</name>
</gene>
<dbReference type="EMBL" id="QCZG01000006">
    <property type="protein sequence ID" value="PWA12674.1"/>
    <property type="molecule type" value="Genomic_DNA"/>
</dbReference>
<protein>
    <recommendedName>
        <fullName evidence="3">YolD-like family protein</fullName>
    </recommendedName>
</protein>
<dbReference type="Proteomes" id="UP000245998">
    <property type="component" value="Unassembled WGS sequence"/>
</dbReference>
<sequence length="115" mass="13279">MTFKPSKTTPGFNLMWEGSRMMLPEHVTMLQKHRKESLKKPKPNLDEQQLDEISAVIQYSYQASAPITLTVFGEDQDQHKTGIIVNVDLQLKKLRLENNGECEWIDFARIIDAFS</sequence>
<proteinExistence type="predicted"/>
<dbReference type="Pfam" id="PF08863">
    <property type="entry name" value="YolD"/>
    <property type="match status" value="1"/>
</dbReference>
<name>A0A2U1K649_9BACI</name>
<comment type="caution">
    <text evidence="1">The sequence shown here is derived from an EMBL/GenBank/DDBJ whole genome shotgun (WGS) entry which is preliminary data.</text>
</comment>
<evidence type="ECO:0008006" key="3">
    <source>
        <dbReference type="Google" id="ProtNLM"/>
    </source>
</evidence>
<reference evidence="1 2" key="1">
    <citation type="submission" date="2018-04" db="EMBL/GenBank/DDBJ databases">
        <title>Camelliibacillus theae gen. nov., sp. nov., isolated from Pu'er tea.</title>
        <authorList>
            <person name="Niu L."/>
        </authorList>
    </citation>
    <scope>NUCLEOTIDE SEQUENCE [LARGE SCALE GENOMIC DNA]</scope>
    <source>
        <strain evidence="1 2">T8</strain>
    </source>
</reference>
<organism evidence="1 2">
    <name type="scientific">Pueribacillus theae</name>
    <dbReference type="NCBI Taxonomy" id="2171751"/>
    <lineage>
        <taxon>Bacteria</taxon>
        <taxon>Bacillati</taxon>
        <taxon>Bacillota</taxon>
        <taxon>Bacilli</taxon>
        <taxon>Bacillales</taxon>
        <taxon>Bacillaceae</taxon>
        <taxon>Pueribacillus</taxon>
    </lineage>
</organism>
<dbReference type="OrthoDB" id="2376882at2"/>
<dbReference type="RefSeq" id="WP_116553665.1">
    <property type="nucleotide sequence ID" value="NZ_QCZG01000006.1"/>
</dbReference>
<dbReference type="AlphaFoldDB" id="A0A2U1K649"/>
<keyword evidence="2" id="KW-1185">Reference proteome</keyword>
<dbReference type="InterPro" id="IPR014962">
    <property type="entry name" value="YolD"/>
</dbReference>
<accession>A0A2U1K649</accession>
<evidence type="ECO:0000313" key="2">
    <source>
        <dbReference type="Proteomes" id="UP000245998"/>
    </source>
</evidence>
<evidence type="ECO:0000313" key="1">
    <source>
        <dbReference type="EMBL" id="PWA12674.1"/>
    </source>
</evidence>